<keyword evidence="3" id="KW-1003">Cell membrane</keyword>
<evidence type="ECO:0000256" key="3">
    <source>
        <dbReference type="ARBA" id="ARBA00022475"/>
    </source>
</evidence>
<evidence type="ECO:0000256" key="5">
    <source>
        <dbReference type="ARBA" id="ARBA00022989"/>
    </source>
</evidence>
<feature type="transmembrane region" description="Helical" evidence="7">
    <location>
        <begin position="369"/>
        <end position="387"/>
    </location>
</feature>
<dbReference type="PROSITE" id="PS50850">
    <property type="entry name" value="MFS"/>
    <property type="match status" value="1"/>
</dbReference>
<evidence type="ECO:0000256" key="7">
    <source>
        <dbReference type="SAM" id="Phobius"/>
    </source>
</evidence>
<sequence length="497" mass="53910">MDETKQNERYEFLANDPNFKVMPVMITLIIGAFFAILNETLLNIALTTLMDRFSISEPTVQWMATGFMLVMGIMTPISALLIQSFTTRKMFIGTMTIFTIGTAICAIAPTFAVLLAGRLLQAVGTGILIPIIFNTFLLIFPPERRGAVMGTVGLVIMFAPAIGPTLSGIIVEHLGWRYLFITVIPFALFSIAFALKFLRNVGEVTKPKLDLFSIVLSTIGFGGVVLGFSLAGEGDAGFLAPKVYLSIIIGVVALILFTIRQLKLDEPILDVRVFRYPMFTLGLTMFVIIMVSMFSSEIILPMYMQGALGLEAATAGLVLLPGALLNGLMSPIMGKLFDKFGPRKLMIPATIVLSGTMFAYSRIGLDTSIPYIVVCYLLLMLSVSAIMMPAQTNGLNQLPKHLYPHGTAIMNTLQPVSGAIGISVFIGIMTSRKNAYLEGAANPTTAGTQAEALVSGVELVYWIVFFFAIAAFIVTLFVQRAAPEQEESSDVQAEAVK</sequence>
<feature type="transmembrane region" description="Helical" evidence="7">
    <location>
        <begin position="94"/>
        <end position="116"/>
    </location>
</feature>
<evidence type="ECO:0000256" key="2">
    <source>
        <dbReference type="ARBA" id="ARBA00022448"/>
    </source>
</evidence>
<dbReference type="InterPro" id="IPR011701">
    <property type="entry name" value="MFS"/>
</dbReference>
<dbReference type="PANTHER" id="PTHR42718:SF43">
    <property type="entry name" value="LINCOMYCIN RESISTANCE PROTEIN LMRB"/>
    <property type="match status" value="1"/>
</dbReference>
<feature type="transmembrane region" description="Helical" evidence="7">
    <location>
        <begin position="147"/>
        <end position="170"/>
    </location>
</feature>
<protein>
    <submittedName>
        <fullName evidence="9">MDR family MFS transporter</fullName>
    </submittedName>
</protein>
<feature type="transmembrane region" description="Helical" evidence="7">
    <location>
        <begin position="176"/>
        <end position="197"/>
    </location>
</feature>
<proteinExistence type="predicted"/>
<evidence type="ECO:0000256" key="6">
    <source>
        <dbReference type="ARBA" id="ARBA00023136"/>
    </source>
</evidence>
<keyword evidence="10" id="KW-1185">Reference proteome</keyword>
<dbReference type="CDD" id="cd17503">
    <property type="entry name" value="MFS_LmrB_MDR_like"/>
    <property type="match status" value="1"/>
</dbReference>
<comment type="subcellular location">
    <subcellularLocation>
        <location evidence="1">Cell membrane</location>
        <topology evidence="1">Multi-pass membrane protein</topology>
    </subcellularLocation>
</comment>
<dbReference type="Proteomes" id="UP001236652">
    <property type="component" value="Chromosome"/>
</dbReference>
<feature type="transmembrane region" description="Helical" evidence="7">
    <location>
        <begin position="243"/>
        <end position="262"/>
    </location>
</feature>
<feature type="transmembrane region" description="Helical" evidence="7">
    <location>
        <begin position="62"/>
        <end position="82"/>
    </location>
</feature>
<dbReference type="SUPFAM" id="SSF103473">
    <property type="entry name" value="MFS general substrate transporter"/>
    <property type="match status" value="1"/>
</dbReference>
<evidence type="ECO:0000313" key="10">
    <source>
        <dbReference type="Proteomes" id="UP001236652"/>
    </source>
</evidence>
<organism evidence="9 10">
    <name type="scientific">Pontibacillus chungwhensis</name>
    <dbReference type="NCBI Taxonomy" id="265426"/>
    <lineage>
        <taxon>Bacteria</taxon>
        <taxon>Bacillati</taxon>
        <taxon>Bacillota</taxon>
        <taxon>Bacilli</taxon>
        <taxon>Bacillales</taxon>
        <taxon>Bacillaceae</taxon>
        <taxon>Pontibacillus</taxon>
    </lineage>
</organism>
<name>A0ABY8V3V6_9BACI</name>
<evidence type="ECO:0000259" key="8">
    <source>
        <dbReference type="PROSITE" id="PS50850"/>
    </source>
</evidence>
<reference evidence="9 10" key="1">
    <citation type="submission" date="2023-05" db="EMBL/GenBank/DDBJ databases">
        <title>Comparative genomics reveals the evidence of polycyclic aromatic hydrocarbons degradation in moderately halophilic genus Pontibacillus.</title>
        <authorList>
            <person name="Yang H."/>
            <person name="Qian Z."/>
        </authorList>
    </citation>
    <scope>NUCLEOTIDE SEQUENCE [LARGE SCALE GENOMIC DNA]</scope>
    <source>
        <strain evidence="10">HN14</strain>
    </source>
</reference>
<dbReference type="EMBL" id="CP126446">
    <property type="protein sequence ID" value="WIF99539.1"/>
    <property type="molecule type" value="Genomic_DNA"/>
</dbReference>
<dbReference type="InterPro" id="IPR020846">
    <property type="entry name" value="MFS_dom"/>
</dbReference>
<dbReference type="InterPro" id="IPR036259">
    <property type="entry name" value="MFS_trans_sf"/>
</dbReference>
<dbReference type="Gene3D" id="1.20.1720.10">
    <property type="entry name" value="Multidrug resistance protein D"/>
    <property type="match status" value="1"/>
</dbReference>
<dbReference type="PANTHER" id="PTHR42718">
    <property type="entry name" value="MAJOR FACILITATOR SUPERFAMILY MULTIDRUG TRANSPORTER MFSC"/>
    <property type="match status" value="1"/>
</dbReference>
<dbReference type="Gene3D" id="1.20.1250.20">
    <property type="entry name" value="MFS general substrate transporter like domains"/>
    <property type="match status" value="1"/>
</dbReference>
<dbReference type="Pfam" id="PF07690">
    <property type="entry name" value="MFS_1"/>
    <property type="match status" value="1"/>
</dbReference>
<feature type="transmembrane region" description="Helical" evidence="7">
    <location>
        <begin position="209"/>
        <end position="231"/>
    </location>
</feature>
<feature type="transmembrane region" description="Helical" evidence="7">
    <location>
        <begin position="274"/>
        <end position="294"/>
    </location>
</feature>
<dbReference type="RefSeq" id="WP_231415808.1">
    <property type="nucleotide sequence ID" value="NZ_CP126446.1"/>
</dbReference>
<gene>
    <name evidence="9" type="ORF">QNI29_07740</name>
</gene>
<feature type="transmembrane region" description="Helical" evidence="7">
    <location>
        <begin position="122"/>
        <end position="140"/>
    </location>
</feature>
<feature type="transmembrane region" description="Helical" evidence="7">
    <location>
        <begin position="408"/>
        <end position="429"/>
    </location>
</feature>
<feature type="transmembrane region" description="Helical" evidence="7">
    <location>
        <begin position="459"/>
        <end position="478"/>
    </location>
</feature>
<dbReference type="PRINTS" id="PR01036">
    <property type="entry name" value="TCRTETB"/>
</dbReference>
<feature type="transmembrane region" description="Helical" evidence="7">
    <location>
        <begin position="21"/>
        <end position="42"/>
    </location>
</feature>
<accession>A0ABY8V3V6</accession>
<keyword evidence="5 7" id="KW-1133">Transmembrane helix</keyword>
<dbReference type="InterPro" id="IPR004638">
    <property type="entry name" value="EmrB-like"/>
</dbReference>
<evidence type="ECO:0000256" key="4">
    <source>
        <dbReference type="ARBA" id="ARBA00022692"/>
    </source>
</evidence>
<keyword evidence="6 7" id="KW-0472">Membrane</keyword>
<evidence type="ECO:0000313" key="9">
    <source>
        <dbReference type="EMBL" id="WIF99539.1"/>
    </source>
</evidence>
<feature type="domain" description="Major facilitator superfamily (MFS) profile" evidence="8">
    <location>
        <begin position="24"/>
        <end position="483"/>
    </location>
</feature>
<keyword evidence="2" id="KW-0813">Transport</keyword>
<keyword evidence="4 7" id="KW-0812">Transmembrane</keyword>
<evidence type="ECO:0000256" key="1">
    <source>
        <dbReference type="ARBA" id="ARBA00004651"/>
    </source>
</evidence>
<dbReference type="NCBIfam" id="TIGR00711">
    <property type="entry name" value="efflux_EmrB"/>
    <property type="match status" value="1"/>
</dbReference>